<dbReference type="Pfam" id="PF06182">
    <property type="entry name" value="ABC2_membrane_6"/>
    <property type="match status" value="1"/>
</dbReference>
<evidence type="ECO:0000313" key="2">
    <source>
        <dbReference type="EMBL" id="SMF63090.1"/>
    </source>
</evidence>
<feature type="transmembrane region" description="Helical" evidence="1">
    <location>
        <begin position="236"/>
        <end position="255"/>
    </location>
</feature>
<dbReference type="InterPro" id="IPR010390">
    <property type="entry name" value="ABC-2_transporter-like"/>
</dbReference>
<evidence type="ECO:0000313" key="3">
    <source>
        <dbReference type="Proteomes" id="UP000192907"/>
    </source>
</evidence>
<feature type="transmembrane region" description="Helical" evidence="1">
    <location>
        <begin position="141"/>
        <end position="166"/>
    </location>
</feature>
<dbReference type="AlphaFoldDB" id="A0A1Y6CGR8"/>
<keyword evidence="3" id="KW-1185">Reference proteome</keyword>
<gene>
    <name evidence="2" type="ORF">SAMN06296036_121110</name>
</gene>
<protein>
    <submittedName>
        <fullName evidence="2">ABC-2 type transport system permease protein</fullName>
    </submittedName>
</protein>
<sequence>MKRLRKWWQTMTISMTKQMAYKTNFLLLMIGPSLVFFFIKYNVWTAIFETQGASASIEGYTLTSMLQYQAWVLIVALFAQSYNSMSLAEEIRLGRISSYLVYPFNFWEHHAASFLGLLVIQSLICGVSIIVFNSVDLLGELSIITLFQGFCLAFLVAILWYALNFLMGIIAFWLEETWVLRVMFLTISQFFSGSLLPLEVFPQWLREIVMYTPFPYLTWAPVKAFMGELSIPLEQGILVILFWIGVSAILATFTWSRGVRLYTAAGM</sequence>
<evidence type="ECO:0000256" key="1">
    <source>
        <dbReference type="SAM" id="Phobius"/>
    </source>
</evidence>
<dbReference type="STRING" id="1513793.SAMN06296036_121110"/>
<dbReference type="PANTHER" id="PTHR36832:SF1">
    <property type="entry name" value="SLR1174 PROTEIN"/>
    <property type="match status" value="1"/>
</dbReference>
<accession>A0A1Y6CGR8</accession>
<feature type="transmembrane region" description="Helical" evidence="1">
    <location>
        <begin position="59"/>
        <end position="79"/>
    </location>
</feature>
<proteinExistence type="predicted"/>
<dbReference type="OrthoDB" id="8582979at2"/>
<feature type="transmembrane region" description="Helical" evidence="1">
    <location>
        <begin position="21"/>
        <end position="39"/>
    </location>
</feature>
<name>A0A1Y6CGR8_9BACT</name>
<keyword evidence="1" id="KW-0472">Membrane</keyword>
<dbReference type="RefSeq" id="WP_132323218.1">
    <property type="nucleotide sequence ID" value="NZ_FWZT01000021.1"/>
</dbReference>
<feature type="transmembrane region" description="Helical" evidence="1">
    <location>
        <begin position="114"/>
        <end position="135"/>
    </location>
</feature>
<keyword evidence="1" id="KW-0812">Transmembrane</keyword>
<dbReference type="PANTHER" id="PTHR36832">
    <property type="entry name" value="SLR1174 PROTEIN-RELATED"/>
    <property type="match status" value="1"/>
</dbReference>
<reference evidence="3" key="1">
    <citation type="submission" date="2017-04" db="EMBL/GenBank/DDBJ databases">
        <authorList>
            <person name="Varghese N."/>
            <person name="Submissions S."/>
        </authorList>
    </citation>
    <scope>NUCLEOTIDE SEQUENCE [LARGE SCALE GENOMIC DNA]</scope>
    <source>
        <strain evidence="3">RKEM611</strain>
    </source>
</reference>
<keyword evidence="1" id="KW-1133">Transmembrane helix</keyword>
<dbReference type="EMBL" id="FWZT01000021">
    <property type="protein sequence ID" value="SMF63090.1"/>
    <property type="molecule type" value="Genomic_DNA"/>
</dbReference>
<feature type="transmembrane region" description="Helical" evidence="1">
    <location>
        <begin position="178"/>
        <end position="196"/>
    </location>
</feature>
<dbReference type="Proteomes" id="UP000192907">
    <property type="component" value="Unassembled WGS sequence"/>
</dbReference>
<organism evidence="2 3">
    <name type="scientific">Pseudobacteriovorax antillogorgiicola</name>
    <dbReference type="NCBI Taxonomy" id="1513793"/>
    <lineage>
        <taxon>Bacteria</taxon>
        <taxon>Pseudomonadati</taxon>
        <taxon>Bdellovibrionota</taxon>
        <taxon>Oligoflexia</taxon>
        <taxon>Oligoflexales</taxon>
        <taxon>Pseudobacteriovoracaceae</taxon>
        <taxon>Pseudobacteriovorax</taxon>
    </lineage>
</organism>